<keyword evidence="7" id="KW-0406">Ion transport</keyword>
<feature type="transmembrane region" description="Helical" evidence="10">
    <location>
        <begin position="396"/>
        <end position="418"/>
    </location>
</feature>
<organism evidence="11 12">
    <name type="scientific">Legionella sainthelensi</name>
    <dbReference type="NCBI Taxonomy" id="28087"/>
    <lineage>
        <taxon>Bacteria</taxon>
        <taxon>Pseudomonadati</taxon>
        <taxon>Pseudomonadota</taxon>
        <taxon>Gammaproteobacteria</taxon>
        <taxon>Legionellales</taxon>
        <taxon>Legionellaceae</taxon>
        <taxon>Legionella</taxon>
    </lineage>
</organism>
<feature type="transmembrane region" description="Helical" evidence="10">
    <location>
        <begin position="288"/>
        <end position="306"/>
    </location>
</feature>
<evidence type="ECO:0000256" key="3">
    <source>
        <dbReference type="ARBA" id="ARBA00022449"/>
    </source>
</evidence>
<keyword evidence="2" id="KW-0813">Transport</keyword>
<reference evidence="11 12" key="1">
    <citation type="submission" date="2015-11" db="EMBL/GenBank/DDBJ databases">
        <title>Genomic analysis of 38 Legionella species identifies large and diverse effector repertoires.</title>
        <authorList>
            <person name="Burstein D."/>
            <person name="Amaro F."/>
            <person name="Zusman T."/>
            <person name="Lifshitz Z."/>
            <person name="Cohen O."/>
            <person name="Gilbert J.A."/>
            <person name="Pupko T."/>
            <person name="Shuman H.A."/>
            <person name="Segal G."/>
        </authorList>
    </citation>
    <scope>NUCLEOTIDE SEQUENCE [LARGE SCALE GENOMIC DNA]</scope>
    <source>
        <strain evidence="11 12">Mt.St.Helens-4</strain>
    </source>
</reference>
<evidence type="ECO:0000256" key="5">
    <source>
        <dbReference type="ARBA" id="ARBA00022692"/>
    </source>
</evidence>
<feature type="transmembrane region" description="Helical" evidence="10">
    <location>
        <begin position="358"/>
        <end position="375"/>
    </location>
</feature>
<dbReference type="GO" id="GO:0006811">
    <property type="term" value="P:monoatomic ion transport"/>
    <property type="evidence" value="ECO:0007669"/>
    <property type="project" value="UniProtKB-KW"/>
</dbReference>
<evidence type="ECO:0000313" key="12">
    <source>
        <dbReference type="Proteomes" id="UP000054621"/>
    </source>
</evidence>
<feature type="transmembrane region" description="Helical" evidence="10">
    <location>
        <begin position="424"/>
        <end position="444"/>
    </location>
</feature>
<dbReference type="PANTHER" id="PTHR43298">
    <property type="entry name" value="MULTIDRUG RESISTANCE PROTEIN NORM-RELATED"/>
    <property type="match status" value="1"/>
</dbReference>
<proteinExistence type="predicted"/>
<feature type="transmembrane region" description="Helical" evidence="10">
    <location>
        <begin position="192"/>
        <end position="218"/>
    </location>
</feature>
<dbReference type="AlphaFoldDB" id="A0A0W0YMI0"/>
<feature type="transmembrane region" description="Helical" evidence="10">
    <location>
        <begin position="54"/>
        <end position="78"/>
    </location>
</feature>
<keyword evidence="3" id="KW-0050">Antiport</keyword>
<gene>
    <name evidence="11" type="ORF">Lsai_1626</name>
</gene>
<dbReference type="InterPro" id="IPR050222">
    <property type="entry name" value="MATE_MdtK"/>
</dbReference>
<dbReference type="OrthoDB" id="9780160at2"/>
<keyword evidence="5 10" id="KW-0812">Transmembrane</keyword>
<dbReference type="InterPro" id="IPR002528">
    <property type="entry name" value="MATE_fam"/>
</dbReference>
<dbReference type="eggNOG" id="COG0534">
    <property type="taxonomic scope" value="Bacteria"/>
</dbReference>
<evidence type="ECO:0000313" key="11">
    <source>
        <dbReference type="EMBL" id="KTD58104.1"/>
    </source>
</evidence>
<dbReference type="InterPro" id="IPR048279">
    <property type="entry name" value="MdtK-like"/>
</dbReference>
<dbReference type="EMBL" id="LNYV01000015">
    <property type="protein sequence ID" value="KTD58104.1"/>
    <property type="molecule type" value="Genomic_DNA"/>
</dbReference>
<name>A0A0W0YMI0_9GAMM</name>
<feature type="transmembrane region" description="Helical" evidence="10">
    <location>
        <begin position="20"/>
        <end position="42"/>
    </location>
</feature>
<dbReference type="STRING" id="28087.Lsai_1626"/>
<dbReference type="GO" id="GO:0005886">
    <property type="term" value="C:plasma membrane"/>
    <property type="evidence" value="ECO:0007669"/>
    <property type="project" value="UniProtKB-SubCell"/>
</dbReference>
<evidence type="ECO:0000256" key="2">
    <source>
        <dbReference type="ARBA" id="ARBA00022448"/>
    </source>
</evidence>
<protein>
    <recommendedName>
        <fullName evidence="9">Multidrug-efflux transporter</fullName>
    </recommendedName>
</protein>
<dbReference type="RefSeq" id="WP_027271947.1">
    <property type="nucleotide sequence ID" value="NZ_CAAAJE010000029.1"/>
</dbReference>
<feature type="transmembrane region" description="Helical" evidence="10">
    <location>
        <begin position="98"/>
        <end position="119"/>
    </location>
</feature>
<keyword evidence="4" id="KW-1003">Cell membrane</keyword>
<evidence type="ECO:0000256" key="4">
    <source>
        <dbReference type="ARBA" id="ARBA00022475"/>
    </source>
</evidence>
<comment type="subcellular location">
    <subcellularLocation>
        <location evidence="1">Cell inner membrane</location>
        <topology evidence="1">Multi-pass membrane protein</topology>
    </subcellularLocation>
</comment>
<dbReference type="PIRSF" id="PIRSF006603">
    <property type="entry name" value="DinF"/>
    <property type="match status" value="1"/>
</dbReference>
<dbReference type="PANTHER" id="PTHR43298:SF2">
    <property type="entry name" value="FMN_FAD EXPORTER YEEO-RELATED"/>
    <property type="match status" value="1"/>
</dbReference>
<evidence type="ECO:0000256" key="8">
    <source>
        <dbReference type="ARBA" id="ARBA00023136"/>
    </source>
</evidence>
<dbReference type="Proteomes" id="UP000054621">
    <property type="component" value="Unassembled WGS sequence"/>
</dbReference>
<keyword evidence="6 10" id="KW-1133">Transmembrane helix</keyword>
<evidence type="ECO:0000256" key="7">
    <source>
        <dbReference type="ARBA" id="ARBA00023065"/>
    </source>
</evidence>
<feature type="transmembrane region" description="Helical" evidence="10">
    <location>
        <begin position="246"/>
        <end position="268"/>
    </location>
</feature>
<keyword evidence="8 10" id="KW-0472">Membrane</keyword>
<evidence type="ECO:0000256" key="1">
    <source>
        <dbReference type="ARBA" id="ARBA00004429"/>
    </source>
</evidence>
<feature type="transmembrane region" description="Helical" evidence="10">
    <location>
        <begin position="318"/>
        <end position="346"/>
    </location>
</feature>
<evidence type="ECO:0000256" key="9">
    <source>
        <dbReference type="ARBA" id="ARBA00031636"/>
    </source>
</evidence>
<dbReference type="NCBIfam" id="TIGR00797">
    <property type="entry name" value="matE"/>
    <property type="match status" value="1"/>
</dbReference>
<evidence type="ECO:0000256" key="6">
    <source>
        <dbReference type="ARBA" id="ARBA00022989"/>
    </source>
</evidence>
<dbReference type="Pfam" id="PF01554">
    <property type="entry name" value="MatE"/>
    <property type="match status" value="2"/>
</dbReference>
<dbReference type="GO" id="GO:0015297">
    <property type="term" value="F:antiporter activity"/>
    <property type="evidence" value="ECO:0007669"/>
    <property type="project" value="UniProtKB-KW"/>
</dbReference>
<accession>A0A0W0YMI0</accession>
<dbReference type="GO" id="GO:0042910">
    <property type="term" value="F:xenobiotic transmembrane transporter activity"/>
    <property type="evidence" value="ECO:0007669"/>
    <property type="project" value="InterPro"/>
</dbReference>
<sequence>MVKQIMHHSILTEIKANLLLSLPLMAAWIIHSLGPFAGTAMIAHLGKDALAANVLVATIWMAGITFWFGLFHAVSILIPHQMGANNNEAISQIMGQALSLNFFSWFPMIGLLWAIPFLVHWSAPNQEILKYATEYSHALMFAVPGVITLAIIGHFLVGIGKTKMSLYISLIEIPLEIIFIYVFVFGKFGVSAFGIAGVGYGLAFSFTLTNIVILICLYRAKFAKPFKIFQHIGTMNWASCKEMLRIGLPIGFTYFIELVGFTVVTYFVSRFNNTALAAHQIILQFEGVLFNIPHAISQAITVRVGINVGRIDKTGVIYASYVGIVLGFLISLGIFLVLILFPKIMISIDFNIDEHPKIVQIVTPLFFILGIYQVVDSIRVLEAGVLRGLKDTKFTMYVNIFCFSILGVLLAYLIGIVFHHNVQGIWYGLTFGVMLCAMTLFFRLKKIIKNADLSQLLKIY</sequence>
<dbReference type="PATRIC" id="fig|28087.4.peg.1741"/>
<feature type="transmembrane region" description="Helical" evidence="10">
    <location>
        <begin position="139"/>
        <end position="159"/>
    </location>
</feature>
<feature type="transmembrane region" description="Helical" evidence="10">
    <location>
        <begin position="166"/>
        <end position="186"/>
    </location>
</feature>
<comment type="caution">
    <text evidence="11">The sequence shown here is derived from an EMBL/GenBank/DDBJ whole genome shotgun (WGS) entry which is preliminary data.</text>
</comment>
<evidence type="ECO:0000256" key="10">
    <source>
        <dbReference type="SAM" id="Phobius"/>
    </source>
</evidence>